<reference evidence="2" key="1">
    <citation type="journal article" date="2020" name="Nat. Commun.">
        <title>Large-scale genome sequencing of mycorrhizal fungi provides insights into the early evolution of symbiotic traits.</title>
        <authorList>
            <person name="Miyauchi S."/>
            <person name="Kiss E."/>
            <person name="Kuo A."/>
            <person name="Drula E."/>
            <person name="Kohler A."/>
            <person name="Sanchez-Garcia M."/>
            <person name="Morin E."/>
            <person name="Andreopoulos B."/>
            <person name="Barry K.W."/>
            <person name="Bonito G."/>
            <person name="Buee M."/>
            <person name="Carver A."/>
            <person name="Chen C."/>
            <person name="Cichocki N."/>
            <person name="Clum A."/>
            <person name="Culley D."/>
            <person name="Crous P.W."/>
            <person name="Fauchery L."/>
            <person name="Girlanda M."/>
            <person name="Hayes R.D."/>
            <person name="Keri Z."/>
            <person name="LaButti K."/>
            <person name="Lipzen A."/>
            <person name="Lombard V."/>
            <person name="Magnuson J."/>
            <person name="Maillard F."/>
            <person name="Murat C."/>
            <person name="Nolan M."/>
            <person name="Ohm R.A."/>
            <person name="Pangilinan J."/>
            <person name="Pereira M.F."/>
            <person name="Perotto S."/>
            <person name="Peter M."/>
            <person name="Pfister S."/>
            <person name="Riley R."/>
            <person name="Sitrit Y."/>
            <person name="Stielow J.B."/>
            <person name="Szollosi G."/>
            <person name="Zifcakova L."/>
            <person name="Stursova M."/>
            <person name="Spatafora J.W."/>
            <person name="Tedersoo L."/>
            <person name="Vaario L.M."/>
            <person name="Yamada A."/>
            <person name="Yan M."/>
            <person name="Wang P."/>
            <person name="Xu J."/>
            <person name="Bruns T."/>
            <person name="Baldrian P."/>
            <person name="Vilgalys R."/>
            <person name="Dunand C."/>
            <person name="Henrissat B."/>
            <person name="Grigoriev I.V."/>
            <person name="Hibbett D."/>
            <person name="Nagy L.G."/>
            <person name="Martin F.M."/>
        </authorList>
    </citation>
    <scope>NUCLEOTIDE SEQUENCE</scope>
    <source>
        <strain evidence="2">UP504</strain>
    </source>
</reference>
<feature type="region of interest" description="Disordered" evidence="1">
    <location>
        <begin position="70"/>
        <end position="97"/>
    </location>
</feature>
<evidence type="ECO:0000313" key="3">
    <source>
        <dbReference type="Proteomes" id="UP000886523"/>
    </source>
</evidence>
<organism evidence="2 3">
    <name type="scientific">Hydnum rufescens UP504</name>
    <dbReference type="NCBI Taxonomy" id="1448309"/>
    <lineage>
        <taxon>Eukaryota</taxon>
        <taxon>Fungi</taxon>
        <taxon>Dikarya</taxon>
        <taxon>Basidiomycota</taxon>
        <taxon>Agaricomycotina</taxon>
        <taxon>Agaricomycetes</taxon>
        <taxon>Cantharellales</taxon>
        <taxon>Hydnaceae</taxon>
        <taxon>Hydnum</taxon>
    </lineage>
</organism>
<protein>
    <submittedName>
        <fullName evidence="2">Uncharacterized protein</fullName>
    </submittedName>
</protein>
<dbReference type="Proteomes" id="UP000886523">
    <property type="component" value="Unassembled WGS sequence"/>
</dbReference>
<evidence type="ECO:0000256" key="1">
    <source>
        <dbReference type="SAM" id="MobiDB-lite"/>
    </source>
</evidence>
<evidence type="ECO:0000313" key="2">
    <source>
        <dbReference type="EMBL" id="KAF9519021.1"/>
    </source>
</evidence>
<dbReference type="EMBL" id="MU128920">
    <property type="protein sequence ID" value="KAF9519021.1"/>
    <property type="molecule type" value="Genomic_DNA"/>
</dbReference>
<accession>A0A9P6DY19</accession>
<proteinExistence type="predicted"/>
<comment type="caution">
    <text evidence="2">The sequence shown here is derived from an EMBL/GenBank/DDBJ whole genome shotgun (WGS) entry which is preliminary data.</text>
</comment>
<dbReference type="AlphaFoldDB" id="A0A9P6DY19"/>
<keyword evidence="3" id="KW-1185">Reference proteome</keyword>
<sequence length="135" mass="14577">MPNGNVPHEDMPIEGMPNNVMIDEDAPNESPGNHIPTVGVVLYKLVIHEEIKYHTHTAAGVWYYKILDSNLHEPPDPTPTEPNLATPNLPNEDPENANLVNKDPISIVSLATIAQEDQPLAVLLGCMGAPGGHPV</sequence>
<gene>
    <name evidence="2" type="ORF">BS47DRAFT_1358435</name>
</gene>
<name>A0A9P6DY19_9AGAM</name>